<accession>A0A166ACB8</accession>
<evidence type="ECO:0000256" key="1">
    <source>
        <dbReference type="SAM" id="Phobius"/>
    </source>
</evidence>
<name>A0A166ACB8_9AGAM</name>
<feature type="transmembrane region" description="Helical" evidence="1">
    <location>
        <begin position="12"/>
        <end position="34"/>
    </location>
</feature>
<proteinExistence type="predicted"/>
<dbReference type="Proteomes" id="UP000076532">
    <property type="component" value="Unassembled WGS sequence"/>
</dbReference>
<sequence>RAPAYAWRPPFAAWRGAVAFFLAANILLVVVPLVPPEAGARMYAGPMPYWAHVVVAYAISVFGIAYWYVWSIWLPRRGGYALRRQWIVQADGIGRRVFGKVDEGDAEIVEIEIEIEE</sequence>
<dbReference type="EMBL" id="KV417663">
    <property type="protein sequence ID" value="KZP11465.1"/>
    <property type="molecule type" value="Genomic_DNA"/>
</dbReference>
<dbReference type="AlphaFoldDB" id="A0A166ACB8"/>
<reference evidence="2 3" key="1">
    <citation type="journal article" date="2016" name="Mol. Biol. Evol.">
        <title>Comparative Genomics of Early-Diverging Mushroom-Forming Fungi Provides Insights into the Origins of Lignocellulose Decay Capabilities.</title>
        <authorList>
            <person name="Nagy L.G."/>
            <person name="Riley R."/>
            <person name="Tritt A."/>
            <person name="Adam C."/>
            <person name="Daum C."/>
            <person name="Floudas D."/>
            <person name="Sun H."/>
            <person name="Yadav J.S."/>
            <person name="Pangilinan J."/>
            <person name="Larsson K.H."/>
            <person name="Matsuura K."/>
            <person name="Barry K."/>
            <person name="Labutti K."/>
            <person name="Kuo R."/>
            <person name="Ohm R.A."/>
            <person name="Bhattacharya S.S."/>
            <person name="Shirouzu T."/>
            <person name="Yoshinaga Y."/>
            <person name="Martin F.M."/>
            <person name="Grigoriev I.V."/>
            <person name="Hibbett D.S."/>
        </authorList>
    </citation>
    <scope>NUCLEOTIDE SEQUENCE [LARGE SCALE GENOMIC DNA]</scope>
    <source>
        <strain evidence="2 3">CBS 109695</strain>
    </source>
</reference>
<keyword evidence="1" id="KW-0472">Membrane</keyword>
<keyword evidence="1" id="KW-0812">Transmembrane</keyword>
<keyword evidence="3" id="KW-1185">Reference proteome</keyword>
<feature type="non-terminal residue" evidence="2">
    <location>
        <position position="1"/>
    </location>
</feature>
<organism evidence="2 3">
    <name type="scientific">Athelia psychrophila</name>
    <dbReference type="NCBI Taxonomy" id="1759441"/>
    <lineage>
        <taxon>Eukaryota</taxon>
        <taxon>Fungi</taxon>
        <taxon>Dikarya</taxon>
        <taxon>Basidiomycota</taxon>
        <taxon>Agaricomycotina</taxon>
        <taxon>Agaricomycetes</taxon>
        <taxon>Agaricomycetidae</taxon>
        <taxon>Atheliales</taxon>
        <taxon>Atheliaceae</taxon>
        <taxon>Athelia</taxon>
    </lineage>
</organism>
<dbReference type="OrthoDB" id="5982228at2759"/>
<evidence type="ECO:0000313" key="3">
    <source>
        <dbReference type="Proteomes" id="UP000076532"/>
    </source>
</evidence>
<evidence type="ECO:0000313" key="2">
    <source>
        <dbReference type="EMBL" id="KZP11465.1"/>
    </source>
</evidence>
<feature type="transmembrane region" description="Helical" evidence="1">
    <location>
        <begin position="54"/>
        <end position="74"/>
    </location>
</feature>
<keyword evidence="1" id="KW-1133">Transmembrane helix</keyword>
<protein>
    <submittedName>
        <fullName evidence="2">Uncharacterized protein</fullName>
    </submittedName>
</protein>
<gene>
    <name evidence="2" type="ORF">FIBSPDRAFT_899030</name>
</gene>
<dbReference type="STRING" id="436010.A0A166ACB8"/>